<comment type="caution">
    <text evidence="3">The sequence shown here is derived from an EMBL/GenBank/DDBJ whole genome shotgun (WGS) entry which is preliminary data.</text>
</comment>
<dbReference type="Proteomes" id="UP000037122">
    <property type="component" value="Unassembled WGS sequence"/>
</dbReference>
<protein>
    <submittedName>
        <fullName evidence="3">Uncharacterized protein</fullName>
    </submittedName>
</protein>
<name>A0A0L0NT11_CANAR</name>
<dbReference type="VEuPathDB" id="FungiDB:QG37_06282"/>
<organism evidence="3 4">
    <name type="scientific">Candidozyma auris</name>
    <name type="common">Yeast</name>
    <name type="synonym">Candida auris</name>
    <dbReference type="NCBI Taxonomy" id="498019"/>
    <lineage>
        <taxon>Eukaryota</taxon>
        <taxon>Fungi</taxon>
        <taxon>Dikarya</taxon>
        <taxon>Ascomycota</taxon>
        <taxon>Saccharomycotina</taxon>
        <taxon>Pichiomycetes</taxon>
        <taxon>Metschnikowiaceae</taxon>
        <taxon>Candidozyma</taxon>
    </lineage>
</organism>
<feature type="coiled-coil region" evidence="1">
    <location>
        <begin position="190"/>
        <end position="217"/>
    </location>
</feature>
<feature type="region of interest" description="Disordered" evidence="2">
    <location>
        <begin position="63"/>
        <end position="98"/>
    </location>
</feature>
<dbReference type="VEuPathDB" id="FungiDB:CJJ07_004552"/>
<evidence type="ECO:0000256" key="2">
    <source>
        <dbReference type="SAM" id="MobiDB-lite"/>
    </source>
</evidence>
<feature type="coiled-coil region" evidence="1">
    <location>
        <begin position="383"/>
        <end position="443"/>
    </location>
</feature>
<dbReference type="EMBL" id="LGST01000042">
    <property type="protein sequence ID" value="KND97296.1"/>
    <property type="molecule type" value="Genomic_DNA"/>
</dbReference>
<feature type="coiled-coil region" evidence="1">
    <location>
        <begin position="509"/>
        <end position="536"/>
    </location>
</feature>
<dbReference type="VEuPathDB" id="FungiDB:B9J08_001356"/>
<dbReference type="VEuPathDB" id="FungiDB:CJI96_0001286"/>
<evidence type="ECO:0000256" key="1">
    <source>
        <dbReference type="SAM" id="Coils"/>
    </source>
</evidence>
<gene>
    <name evidence="3" type="ORF">QG37_06282</name>
</gene>
<evidence type="ECO:0000313" key="3">
    <source>
        <dbReference type="EMBL" id="KND97296.1"/>
    </source>
</evidence>
<dbReference type="VEuPathDB" id="FungiDB:CJJ09_003610"/>
<dbReference type="AlphaFoldDB" id="A0A0L0NT11"/>
<proteinExistence type="predicted"/>
<accession>A0A0L0NT11</accession>
<sequence>MVDPDTFMKNSPFYLAHGDQYNLRNTTPDLLKFQLHEQNRAASPPVPVQLLFSCYLKETLSSNSISCDDSDDSDNDRTSHEIGGLAVSTPTTEPDSKDLHSVPASLKDFLNLRVLIENSVFDTLKISPKAIMSLLRTKQVKEMITDKEELKDYLQDKIAISNQFCSTLLFDNESKPDVDLDLVLKIMKQNAELQLLLKAVTTELDELRSKLNNHNLACLVLGYVEDIKHSASSQSLQQDLLGSPSRSGNVPDSEKSFDTLFSHIASLAVQNNVQLPEHPEGSHVALDKKVEWAQACIDAVVGAQPKSTYSTPQTSAGNDRSIDTSVVNEGDSVLQDHSFLSASPYKNLKESAAESKTIAEYRLALNDLRFSHQYFMKEYEYLKANSLKTISEYRKKNAALEKEISRLRSGSSVSVNTMDSDSSSAKDKEISRLRKELNSLKIETMGNKLPRNSGTMTSLLITNATADENTESTEATSPSYSSFLSMGAGSSMSNAILRKEFKKIVADLQDQYEVELGKERLKRKQLEEKLNEKTASSPES</sequence>
<evidence type="ECO:0000313" key="4">
    <source>
        <dbReference type="Proteomes" id="UP000037122"/>
    </source>
</evidence>
<reference evidence="4" key="1">
    <citation type="journal article" date="2015" name="BMC Genomics">
        <title>Draft genome of a commonly misdiagnosed multidrug resistant pathogen Candida auris.</title>
        <authorList>
            <person name="Chatterjee S."/>
            <person name="Alampalli S.V."/>
            <person name="Nageshan R.K."/>
            <person name="Chettiar S.T."/>
            <person name="Joshi S."/>
            <person name="Tatu U.S."/>
        </authorList>
    </citation>
    <scope>NUCLEOTIDE SEQUENCE [LARGE SCALE GENOMIC DNA]</scope>
    <source>
        <strain evidence="4">6684</strain>
    </source>
</reference>
<keyword evidence="1" id="KW-0175">Coiled coil</keyword>
<dbReference type="VEuPathDB" id="FungiDB:CJI97_001248"/>